<dbReference type="GO" id="GO:0008168">
    <property type="term" value="F:methyltransferase activity"/>
    <property type="evidence" value="ECO:0007669"/>
    <property type="project" value="UniProtKB-KW"/>
</dbReference>
<keyword evidence="1" id="KW-0489">Methyltransferase</keyword>
<dbReference type="Gene3D" id="3.20.20.330">
    <property type="entry name" value="Homocysteine-binding-like domain"/>
    <property type="match status" value="1"/>
</dbReference>
<keyword evidence="2" id="KW-0808">Transferase</keyword>
<proteinExistence type="predicted"/>
<dbReference type="EMBL" id="BARS01004593">
    <property type="protein sequence ID" value="GAF80589.1"/>
    <property type="molecule type" value="Genomic_DNA"/>
</dbReference>
<gene>
    <name evidence="4" type="ORF">S01H1_08973</name>
</gene>
<reference evidence="4" key="1">
    <citation type="journal article" date="2014" name="Front. Microbiol.">
        <title>High frequency of phylogenetically diverse reductive dehalogenase-homologous genes in deep subseafloor sedimentary metagenomes.</title>
        <authorList>
            <person name="Kawai M."/>
            <person name="Futagami T."/>
            <person name="Toyoda A."/>
            <person name="Takaki Y."/>
            <person name="Nishi S."/>
            <person name="Hori S."/>
            <person name="Arai W."/>
            <person name="Tsubouchi T."/>
            <person name="Morono Y."/>
            <person name="Uchiyama I."/>
            <person name="Ito T."/>
            <person name="Fujiyama A."/>
            <person name="Inagaki F."/>
            <person name="Takami H."/>
        </authorList>
    </citation>
    <scope>NUCLEOTIDE SEQUENCE</scope>
    <source>
        <strain evidence="4">Expedition CK06-06</strain>
    </source>
</reference>
<dbReference type="InterPro" id="IPR003726">
    <property type="entry name" value="HCY_dom"/>
</dbReference>
<dbReference type="PANTHER" id="PTHR11103">
    <property type="entry name" value="SLR1189 PROTEIN"/>
    <property type="match status" value="1"/>
</dbReference>
<dbReference type="GO" id="GO:0032259">
    <property type="term" value="P:methylation"/>
    <property type="evidence" value="ECO:0007669"/>
    <property type="project" value="UniProtKB-KW"/>
</dbReference>
<dbReference type="InterPro" id="IPR036589">
    <property type="entry name" value="HCY_dom_sf"/>
</dbReference>
<feature type="non-terminal residue" evidence="4">
    <location>
        <position position="1"/>
    </location>
</feature>
<dbReference type="AlphaFoldDB" id="X0SHV0"/>
<dbReference type="PANTHER" id="PTHR11103:SF18">
    <property type="entry name" value="SLR1189 PROTEIN"/>
    <property type="match status" value="1"/>
</dbReference>
<dbReference type="Pfam" id="PF02574">
    <property type="entry name" value="S-methyl_trans"/>
    <property type="match status" value="1"/>
</dbReference>
<evidence type="ECO:0000256" key="1">
    <source>
        <dbReference type="ARBA" id="ARBA00022603"/>
    </source>
</evidence>
<dbReference type="SUPFAM" id="SSF82282">
    <property type="entry name" value="Homocysteine S-methyltransferase"/>
    <property type="match status" value="1"/>
</dbReference>
<name>X0SHV0_9ZZZZ</name>
<dbReference type="PROSITE" id="PS50970">
    <property type="entry name" value="HCY"/>
    <property type="match status" value="1"/>
</dbReference>
<evidence type="ECO:0000256" key="2">
    <source>
        <dbReference type="ARBA" id="ARBA00022679"/>
    </source>
</evidence>
<comment type="caution">
    <text evidence="4">The sequence shown here is derived from an EMBL/GenBank/DDBJ whole genome shotgun (WGS) entry which is preliminary data.</text>
</comment>
<protein>
    <recommendedName>
        <fullName evidence="3">Hcy-binding domain-containing protein</fullName>
    </recommendedName>
</protein>
<evidence type="ECO:0000259" key="3">
    <source>
        <dbReference type="PROSITE" id="PS50970"/>
    </source>
</evidence>
<organism evidence="4">
    <name type="scientific">marine sediment metagenome</name>
    <dbReference type="NCBI Taxonomy" id="412755"/>
    <lineage>
        <taxon>unclassified sequences</taxon>
        <taxon>metagenomes</taxon>
        <taxon>ecological metagenomes</taxon>
    </lineage>
</organism>
<evidence type="ECO:0000313" key="4">
    <source>
        <dbReference type="EMBL" id="GAF80589.1"/>
    </source>
</evidence>
<sequence length="180" mass="18401">LMSEQDMQAVFSRQIAALLAGGARAICVESMTSVEEICCAVRAAKELDASVDVAATMTFDRAPDGFRTMMGVDVAAAVEALAAAGADIVGSNCGNGIEAMVEVAGEFRKHTDLPILIHANAGVPELVGGQTVFREAPQDTAGRVKDLLEAGANIVGGCCGTTPAHIAAIRAEVDKALAAM</sequence>
<feature type="domain" description="Hcy-binding" evidence="3">
    <location>
        <begin position="1"/>
        <end position="173"/>
    </location>
</feature>
<accession>X0SHV0</accession>